<dbReference type="PRINTS" id="PR00837">
    <property type="entry name" value="V5TPXLIKE"/>
</dbReference>
<keyword evidence="1" id="KW-0732">Signal</keyword>
<organism evidence="3 4">
    <name type="scientific">Necator americanus</name>
    <name type="common">Human hookworm</name>
    <dbReference type="NCBI Taxonomy" id="51031"/>
    <lineage>
        <taxon>Eukaryota</taxon>
        <taxon>Metazoa</taxon>
        <taxon>Ecdysozoa</taxon>
        <taxon>Nematoda</taxon>
        <taxon>Chromadorea</taxon>
        <taxon>Rhabditida</taxon>
        <taxon>Rhabditina</taxon>
        <taxon>Rhabditomorpha</taxon>
        <taxon>Strongyloidea</taxon>
        <taxon>Ancylostomatidae</taxon>
        <taxon>Bunostominae</taxon>
        <taxon>Necator</taxon>
    </lineage>
</organism>
<sequence length="443" mass="48947">MIIIDMQVRSIKQQPLLLLFFISSAFAGQICQGNAAGLEDAQRTELLKYHNDLRESIAKGQASNNEGLLPSAKNMYKLKYDCKMEKVLFEQLKKCEGRVTFTNGYGQNIAVIQEAFIADKNNRLKMALDIWHSPVKYYGLKSSGNRYNDARLYTFANMVYAKTLRIGCAYKDGCNHNNVVKTHVSCIYNLVGGFPNNVLWEEGTGCKTEGDCKTYPGSLCVKAEGLCRYQGQPPVPGGEENKMCSANKGMSDSTRKMVLEAHNTKRSLLARGKVRNGQNPKGNLSTSSYMPAMVYDCDVEASAIQYASTCPSAKSPEGSRNGYGENFYVYPEPNADPTEAFKEATESWWNQINADSINGGLRYQDSLNEKKIDQTAFTQMAWAKSVKLGCAIQTCSLTSVVICRYSPPGNILNEVIYTKGGVCGGCIAACDRSVGLCNFYNRL</sequence>
<dbReference type="Pfam" id="PF00188">
    <property type="entry name" value="CAP"/>
    <property type="match status" value="2"/>
</dbReference>
<reference evidence="3 4" key="1">
    <citation type="submission" date="2023-08" db="EMBL/GenBank/DDBJ databases">
        <title>A Necator americanus chromosomal reference genome.</title>
        <authorList>
            <person name="Ilik V."/>
            <person name="Petrzelkova K.J."/>
            <person name="Pardy F."/>
            <person name="Fuh T."/>
            <person name="Niatou-Singa F.S."/>
            <person name="Gouil Q."/>
            <person name="Baker L."/>
            <person name="Ritchie M.E."/>
            <person name="Jex A.R."/>
            <person name="Gazzola D."/>
            <person name="Li H."/>
            <person name="Toshio Fujiwara R."/>
            <person name="Zhan B."/>
            <person name="Aroian R.V."/>
            <person name="Pafco B."/>
            <person name="Schwarz E.M."/>
        </authorList>
    </citation>
    <scope>NUCLEOTIDE SEQUENCE [LARGE SCALE GENOMIC DNA]</scope>
    <source>
        <strain evidence="3 4">Aroian</strain>
        <tissue evidence="3">Whole animal</tissue>
    </source>
</reference>
<dbReference type="InterPro" id="IPR035940">
    <property type="entry name" value="CAP_sf"/>
</dbReference>
<dbReference type="PANTHER" id="PTHR10334">
    <property type="entry name" value="CYSTEINE-RICH SECRETORY PROTEIN-RELATED"/>
    <property type="match status" value="1"/>
</dbReference>
<feature type="chain" id="PRO_5047089706" description="SCP domain-containing protein" evidence="1">
    <location>
        <begin position="28"/>
        <end position="443"/>
    </location>
</feature>
<dbReference type="InterPro" id="IPR018244">
    <property type="entry name" value="Allrgn_V5/Tpx1_CS"/>
</dbReference>
<evidence type="ECO:0000313" key="3">
    <source>
        <dbReference type="EMBL" id="KAK6759035.1"/>
    </source>
</evidence>
<evidence type="ECO:0000256" key="1">
    <source>
        <dbReference type="SAM" id="SignalP"/>
    </source>
</evidence>
<dbReference type="PROSITE" id="PS01010">
    <property type="entry name" value="CRISP_2"/>
    <property type="match status" value="1"/>
</dbReference>
<protein>
    <recommendedName>
        <fullName evidence="2">SCP domain-containing protein</fullName>
    </recommendedName>
</protein>
<evidence type="ECO:0000259" key="2">
    <source>
        <dbReference type="SMART" id="SM00198"/>
    </source>
</evidence>
<dbReference type="SMART" id="SM00198">
    <property type="entry name" value="SCP"/>
    <property type="match status" value="2"/>
</dbReference>
<dbReference type="CDD" id="cd05380">
    <property type="entry name" value="CAP_euk"/>
    <property type="match status" value="2"/>
</dbReference>
<gene>
    <name evidence="3" type="primary">Necator_chrV.g21121</name>
    <name evidence="3" type="ORF">RB195_016328</name>
</gene>
<dbReference type="InterPro" id="IPR014044">
    <property type="entry name" value="CAP_dom"/>
</dbReference>
<dbReference type="EMBL" id="JAVFWL010000005">
    <property type="protein sequence ID" value="KAK6759035.1"/>
    <property type="molecule type" value="Genomic_DNA"/>
</dbReference>
<name>A0ABR1E8L7_NECAM</name>
<keyword evidence="4" id="KW-1185">Reference proteome</keyword>
<feature type="domain" description="SCP" evidence="2">
    <location>
        <begin position="253"/>
        <end position="413"/>
    </location>
</feature>
<feature type="signal peptide" evidence="1">
    <location>
        <begin position="1"/>
        <end position="27"/>
    </location>
</feature>
<dbReference type="SUPFAM" id="SSF55797">
    <property type="entry name" value="PR-1-like"/>
    <property type="match status" value="2"/>
</dbReference>
<comment type="caution">
    <text evidence="3">The sequence shown here is derived from an EMBL/GenBank/DDBJ whole genome shotgun (WGS) entry which is preliminary data.</text>
</comment>
<accession>A0ABR1E8L7</accession>
<feature type="domain" description="SCP" evidence="2">
    <location>
        <begin position="41"/>
        <end position="192"/>
    </location>
</feature>
<dbReference type="InterPro" id="IPR001283">
    <property type="entry name" value="CRISP-related"/>
</dbReference>
<evidence type="ECO:0000313" key="4">
    <source>
        <dbReference type="Proteomes" id="UP001303046"/>
    </source>
</evidence>
<proteinExistence type="predicted"/>
<dbReference type="Proteomes" id="UP001303046">
    <property type="component" value="Unassembled WGS sequence"/>
</dbReference>
<dbReference type="Gene3D" id="3.40.33.10">
    <property type="entry name" value="CAP"/>
    <property type="match status" value="2"/>
</dbReference>